<protein>
    <submittedName>
        <fullName evidence="2">DUF2306 domain-containing protein</fullName>
    </submittedName>
</protein>
<dbReference type="InterPro" id="IPR018750">
    <property type="entry name" value="DUF2306_membrane"/>
</dbReference>
<dbReference type="EMBL" id="CP089983">
    <property type="protein sequence ID" value="WXB01856.1"/>
    <property type="molecule type" value="Genomic_DNA"/>
</dbReference>
<proteinExistence type="predicted"/>
<organism evidence="2 3">
    <name type="scientific">Pendulispora rubella</name>
    <dbReference type="NCBI Taxonomy" id="2741070"/>
    <lineage>
        <taxon>Bacteria</taxon>
        <taxon>Pseudomonadati</taxon>
        <taxon>Myxococcota</taxon>
        <taxon>Myxococcia</taxon>
        <taxon>Myxococcales</taxon>
        <taxon>Sorangiineae</taxon>
        <taxon>Pendulisporaceae</taxon>
        <taxon>Pendulispora</taxon>
    </lineage>
</organism>
<evidence type="ECO:0000313" key="3">
    <source>
        <dbReference type="Proteomes" id="UP001374803"/>
    </source>
</evidence>
<keyword evidence="1" id="KW-0472">Membrane</keyword>
<keyword evidence="1" id="KW-1133">Transmembrane helix</keyword>
<accession>A0ABZ2KXW2</accession>
<dbReference type="Pfam" id="PF10067">
    <property type="entry name" value="DUF2306"/>
    <property type="match status" value="1"/>
</dbReference>
<gene>
    <name evidence="2" type="ORF">LVJ94_33675</name>
</gene>
<name>A0ABZ2KXW2_9BACT</name>
<evidence type="ECO:0000256" key="1">
    <source>
        <dbReference type="SAM" id="Phobius"/>
    </source>
</evidence>
<feature type="transmembrane region" description="Helical" evidence="1">
    <location>
        <begin position="104"/>
        <end position="121"/>
    </location>
</feature>
<sequence length="193" mass="21883">MIAGVAVMALSSVFVYRALRLFSFDPEKLGKYFSFKWIIMGHVLGGTLALFTGPFQLWKAFRVKYWRAHRIMGRIYLSAIGVGAPCALILATTTAPLIHWPYALSLHMLASVWLISALLAWRTAVRKKFKQHEEWATRSYIATLAFVAQSFSFELPFVARLGTFAEVSTTLIWFSWTVPMFAYDCVRGLSTRA</sequence>
<dbReference type="RefSeq" id="WP_394831474.1">
    <property type="nucleotide sequence ID" value="NZ_CP089983.1"/>
</dbReference>
<feature type="transmembrane region" description="Helical" evidence="1">
    <location>
        <begin position="75"/>
        <end position="98"/>
    </location>
</feature>
<reference evidence="2" key="1">
    <citation type="submission" date="2021-12" db="EMBL/GenBank/DDBJ databases">
        <title>Discovery of the Pendulisporaceae a myxobacterial family with distinct sporulation behavior and unique specialized metabolism.</title>
        <authorList>
            <person name="Garcia R."/>
            <person name="Popoff A."/>
            <person name="Bader C.D."/>
            <person name="Loehr J."/>
            <person name="Walesch S."/>
            <person name="Walt C."/>
            <person name="Boldt J."/>
            <person name="Bunk B."/>
            <person name="Haeckl F.J.F.P.J."/>
            <person name="Gunesch A.P."/>
            <person name="Birkelbach J."/>
            <person name="Nuebel U."/>
            <person name="Pietschmann T."/>
            <person name="Bach T."/>
            <person name="Mueller R."/>
        </authorList>
    </citation>
    <scope>NUCLEOTIDE SEQUENCE</scope>
    <source>
        <strain evidence="2">MSr11367</strain>
    </source>
</reference>
<dbReference type="Proteomes" id="UP001374803">
    <property type="component" value="Chromosome"/>
</dbReference>
<keyword evidence="3" id="KW-1185">Reference proteome</keyword>
<evidence type="ECO:0000313" key="2">
    <source>
        <dbReference type="EMBL" id="WXB01856.1"/>
    </source>
</evidence>
<keyword evidence="1" id="KW-0812">Transmembrane</keyword>
<feature type="transmembrane region" description="Helical" evidence="1">
    <location>
        <begin position="33"/>
        <end position="55"/>
    </location>
</feature>